<feature type="transmembrane region" description="Helical" evidence="3">
    <location>
        <begin position="32"/>
        <end position="51"/>
    </location>
</feature>
<name>A0A9D4SPT7_RHISA</name>
<accession>A0A9D4SPT7</accession>
<reference evidence="4" key="2">
    <citation type="submission" date="2021-09" db="EMBL/GenBank/DDBJ databases">
        <authorList>
            <person name="Jia N."/>
            <person name="Wang J."/>
            <person name="Shi W."/>
            <person name="Du L."/>
            <person name="Sun Y."/>
            <person name="Zhan W."/>
            <person name="Jiang J."/>
            <person name="Wang Q."/>
            <person name="Zhang B."/>
            <person name="Ji P."/>
            <person name="Sakyi L.B."/>
            <person name="Cui X."/>
            <person name="Yuan T."/>
            <person name="Jiang B."/>
            <person name="Yang W."/>
            <person name="Lam T.T.-Y."/>
            <person name="Chang Q."/>
            <person name="Ding S."/>
            <person name="Wang X."/>
            <person name="Zhu J."/>
            <person name="Ruan X."/>
            <person name="Zhao L."/>
            <person name="Wei J."/>
            <person name="Que T."/>
            <person name="Du C."/>
            <person name="Cheng J."/>
            <person name="Dai P."/>
            <person name="Han X."/>
            <person name="Huang E."/>
            <person name="Gao Y."/>
            <person name="Liu J."/>
            <person name="Shao H."/>
            <person name="Ye R."/>
            <person name="Li L."/>
            <person name="Wei W."/>
            <person name="Wang X."/>
            <person name="Wang C."/>
            <person name="Huo Q."/>
            <person name="Li W."/>
            <person name="Guo W."/>
            <person name="Chen H."/>
            <person name="Chen S."/>
            <person name="Zhou L."/>
            <person name="Zhou L."/>
            <person name="Ni X."/>
            <person name="Tian J."/>
            <person name="Zhou Y."/>
            <person name="Sheng Y."/>
            <person name="Liu T."/>
            <person name="Pan Y."/>
            <person name="Xia L."/>
            <person name="Li J."/>
            <person name="Zhao F."/>
            <person name="Cao W."/>
        </authorList>
    </citation>
    <scope>NUCLEOTIDE SEQUENCE</scope>
    <source>
        <strain evidence="4">Rsan-2018</strain>
        <tissue evidence="4">Larvae</tissue>
    </source>
</reference>
<dbReference type="Gene3D" id="3.10.110.10">
    <property type="entry name" value="Ubiquitin Conjugating Enzyme"/>
    <property type="match status" value="1"/>
</dbReference>
<sequence>MVVGGKDDKGEALNAVESYDPATNSWMTYRNLPLPIMGCGVCFLGGLVYVVRGLTTKKQVMSCVAPTEMLSTAYATDTNERTWVRRPRLPEPRAYCTALSIKHELWLAGGLKGSGHDSDSFTNVADVLAFDSLRGAVTVDDYIYVVGGASCLEGNSLEDVDVYDKLLTYPTTPPLVRNLTSAGGRISFHSQLPDTGHVLLRILGTGLGSPTWDGSKHSVRDIIECIRSLMTTKARMFQATNNLLTPGTSTL</sequence>
<keyword evidence="5" id="KW-1185">Reference proteome</keyword>
<dbReference type="EMBL" id="JABSTV010001254">
    <property type="protein sequence ID" value="KAH7938785.1"/>
    <property type="molecule type" value="Genomic_DNA"/>
</dbReference>
<dbReference type="SMART" id="SM00612">
    <property type="entry name" value="Kelch"/>
    <property type="match status" value="2"/>
</dbReference>
<keyword evidence="3" id="KW-1133">Transmembrane helix</keyword>
<dbReference type="AlphaFoldDB" id="A0A9D4SPT7"/>
<dbReference type="VEuPathDB" id="VectorBase:RSAN_031064"/>
<proteinExistence type="predicted"/>
<gene>
    <name evidence="4" type="ORF">HPB52_000320</name>
</gene>
<dbReference type="Pfam" id="PF01344">
    <property type="entry name" value="Kelch_1"/>
    <property type="match status" value="1"/>
</dbReference>
<evidence type="ECO:0000256" key="1">
    <source>
        <dbReference type="ARBA" id="ARBA00022441"/>
    </source>
</evidence>
<dbReference type="Proteomes" id="UP000821837">
    <property type="component" value="Chromosome 8"/>
</dbReference>
<keyword evidence="2" id="KW-0677">Repeat</keyword>
<evidence type="ECO:0000256" key="2">
    <source>
        <dbReference type="ARBA" id="ARBA00022737"/>
    </source>
</evidence>
<evidence type="ECO:0000313" key="5">
    <source>
        <dbReference type="Proteomes" id="UP000821837"/>
    </source>
</evidence>
<protein>
    <submittedName>
        <fullName evidence="4">Uncharacterized protein</fullName>
    </submittedName>
</protein>
<organism evidence="4 5">
    <name type="scientific">Rhipicephalus sanguineus</name>
    <name type="common">Brown dog tick</name>
    <name type="synonym">Ixodes sanguineus</name>
    <dbReference type="NCBI Taxonomy" id="34632"/>
    <lineage>
        <taxon>Eukaryota</taxon>
        <taxon>Metazoa</taxon>
        <taxon>Ecdysozoa</taxon>
        <taxon>Arthropoda</taxon>
        <taxon>Chelicerata</taxon>
        <taxon>Arachnida</taxon>
        <taxon>Acari</taxon>
        <taxon>Parasitiformes</taxon>
        <taxon>Ixodida</taxon>
        <taxon>Ixodoidea</taxon>
        <taxon>Ixodidae</taxon>
        <taxon>Rhipicephalinae</taxon>
        <taxon>Rhipicephalus</taxon>
        <taxon>Rhipicephalus</taxon>
    </lineage>
</organism>
<keyword evidence="3" id="KW-0812">Transmembrane</keyword>
<comment type="caution">
    <text evidence="4">The sequence shown here is derived from an EMBL/GenBank/DDBJ whole genome shotgun (WGS) entry which is preliminary data.</text>
</comment>
<dbReference type="PANTHER" id="PTHR24412:SF441">
    <property type="entry name" value="KELCH-LIKE PROTEIN 28"/>
    <property type="match status" value="1"/>
</dbReference>
<evidence type="ECO:0000256" key="3">
    <source>
        <dbReference type="SAM" id="Phobius"/>
    </source>
</evidence>
<dbReference type="SUPFAM" id="SSF54495">
    <property type="entry name" value="UBC-like"/>
    <property type="match status" value="1"/>
</dbReference>
<reference evidence="4" key="1">
    <citation type="journal article" date="2020" name="Cell">
        <title>Large-Scale Comparative Analyses of Tick Genomes Elucidate Their Genetic Diversity and Vector Capacities.</title>
        <authorList>
            <consortium name="Tick Genome and Microbiome Consortium (TIGMIC)"/>
            <person name="Jia N."/>
            <person name="Wang J."/>
            <person name="Shi W."/>
            <person name="Du L."/>
            <person name="Sun Y."/>
            <person name="Zhan W."/>
            <person name="Jiang J.F."/>
            <person name="Wang Q."/>
            <person name="Zhang B."/>
            <person name="Ji P."/>
            <person name="Bell-Sakyi L."/>
            <person name="Cui X.M."/>
            <person name="Yuan T.T."/>
            <person name="Jiang B.G."/>
            <person name="Yang W.F."/>
            <person name="Lam T.T."/>
            <person name="Chang Q.C."/>
            <person name="Ding S.J."/>
            <person name="Wang X.J."/>
            <person name="Zhu J.G."/>
            <person name="Ruan X.D."/>
            <person name="Zhao L."/>
            <person name="Wei J.T."/>
            <person name="Ye R.Z."/>
            <person name="Que T.C."/>
            <person name="Du C.H."/>
            <person name="Zhou Y.H."/>
            <person name="Cheng J.X."/>
            <person name="Dai P.F."/>
            <person name="Guo W.B."/>
            <person name="Han X.H."/>
            <person name="Huang E.J."/>
            <person name="Li L.F."/>
            <person name="Wei W."/>
            <person name="Gao Y.C."/>
            <person name="Liu J.Z."/>
            <person name="Shao H.Z."/>
            <person name="Wang X."/>
            <person name="Wang C.C."/>
            <person name="Yang T.C."/>
            <person name="Huo Q.B."/>
            <person name="Li W."/>
            <person name="Chen H.Y."/>
            <person name="Chen S.E."/>
            <person name="Zhou L.G."/>
            <person name="Ni X.B."/>
            <person name="Tian J.H."/>
            <person name="Sheng Y."/>
            <person name="Liu T."/>
            <person name="Pan Y.S."/>
            <person name="Xia L.Y."/>
            <person name="Li J."/>
            <person name="Zhao F."/>
            <person name="Cao W.C."/>
        </authorList>
    </citation>
    <scope>NUCLEOTIDE SEQUENCE</scope>
    <source>
        <strain evidence="4">Rsan-2018</strain>
    </source>
</reference>
<dbReference type="SUPFAM" id="SSF117281">
    <property type="entry name" value="Kelch motif"/>
    <property type="match status" value="1"/>
</dbReference>
<dbReference type="InterPro" id="IPR006652">
    <property type="entry name" value="Kelch_1"/>
</dbReference>
<dbReference type="InterPro" id="IPR016135">
    <property type="entry name" value="UBQ-conjugating_enzyme/RWD"/>
</dbReference>
<dbReference type="Gene3D" id="2.120.10.80">
    <property type="entry name" value="Kelch-type beta propeller"/>
    <property type="match status" value="1"/>
</dbReference>
<evidence type="ECO:0000313" key="4">
    <source>
        <dbReference type="EMBL" id="KAH7938785.1"/>
    </source>
</evidence>
<keyword evidence="3" id="KW-0472">Membrane</keyword>
<keyword evidence="1" id="KW-0880">Kelch repeat</keyword>
<dbReference type="InterPro" id="IPR015915">
    <property type="entry name" value="Kelch-typ_b-propeller"/>
</dbReference>
<dbReference type="PANTHER" id="PTHR24412">
    <property type="entry name" value="KELCH PROTEIN"/>
    <property type="match status" value="1"/>
</dbReference>